<reference evidence="3 4" key="1">
    <citation type="submission" date="2024-03" db="EMBL/GenBank/DDBJ databases">
        <title>Analysis of soft rot Pectobacteriaceae population diversity in US potato growing regions between 2016 and 2022.</title>
        <authorList>
            <person name="Ma X."/>
            <person name="Zhang X."/>
            <person name="Stodghill P."/>
            <person name="Rioux R."/>
            <person name="Babler B."/>
            <person name="Shrestha S."/>
            <person name="Babler B."/>
            <person name="Rivedal H."/>
            <person name="Frost K."/>
            <person name="Hao J."/>
            <person name="Secor G."/>
            <person name="Swingle B."/>
        </authorList>
    </citation>
    <scope>NUCLEOTIDE SEQUENCE [LARGE SCALE GENOMIC DNA]</scope>
    <source>
        <strain evidence="3 4">UMSS2</strain>
    </source>
</reference>
<dbReference type="InterPro" id="IPR001509">
    <property type="entry name" value="Epimerase_deHydtase"/>
</dbReference>
<dbReference type="SUPFAM" id="SSF51182">
    <property type="entry name" value="RmlC-like cupins"/>
    <property type="match status" value="1"/>
</dbReference>
<evidence type="ECO:0000313" key="3">
    <source>
        <dbReference type="EMBL" id="MEI7103952.1"/>
    </source>
</evidence>
<proteinExistence type="predicted"/>
<dbReference type="InterPro" id="IPR029303">
    <property type="entry name" value="CapF_C"/>
</dbReference>
<dbReference type="InterPro" id="IPR014710">
    <property type="entry name" value="RmlC-like_jellyroll"/>
</dbReference>
<dbReference type="CDD" id="cd07007">
    <property type="entry name" value="cupin_CapF-like_C"/>
    <property type="match status" value="1"/>
</dbReference>
<dbReference type="EMBL" id="JBBBON010000017">
    <property type="protein sequence ID" value="MEI7103952.1"/>
    <property type="molecule type" value="Genomic_DNA"/>
</dbReference>
<dbReference type="Gene3D" id="2.60.120.10">
    <property type="entry name" value="Jelly Rolls"/>
    <property type="match status" value="1"/>
</dbReference>
<dbReference type="Proteomes" id="UP001313132">
    <property type="component" value="Unassembled WGS sequence"/>
</dbReference>
<dbReference type="Pfam" id="PF14667">
    <property type="entry name" value="Polysacc_synt_C"/>
    <property type="match status" value="1"/>
</dbReference>
<evidence type="ECO:0000259" key="2">
    <source>
        <dbReference type="Pfam" id="PF14667"/>
    </source>
</evidence>
<evidence type="ECO:0000313" key="4">
    <source>
        <dbReference type="Proteomes" id="UP001313132"/>
    </source>
</evidence>
<protein>
    <submittedName>
        <fullName evidence="3">NAD-dependent epimerase/dehydratase family protein</fullName>
    </submittedName>
</protein>
<dbReference type="InterPro" id="IPR011051">
    <property type="entry name" value="RmlC_Cupin_sf"/>
</dbReference>
<keyword evidence="4" id="KW-1185">Reference proteome</keyword>
<sequence length="368" mass="41514">MNIVVTGSNGFIGKNLCMMLRESGFNDIYEIDRSTSYSQLLDSLNNADFVYHLAGINRPKDEIEFKQGNTDLTQLITEVLSQKSKQTPLVISSSTQANNDNAYGRSKLFAEKIVEKYGGDTGAPVYIYRLPNVFGKWCRPNYNSFIATFCHNVINDIDLTINDYNASVTLVYIDDVCRGLISLLKSSIPSGFQSIEPEYHTSVGTVADTILAFKDSRNNLITEDVGVGFNRALYSTYLSYMNPHQFGYTIPSYGDDRGIFSEMLKTKSAGQFSFFTAHPGVTRGGHYHHSKNEKFLVLKGTALYKFEHVLTHEKYDLIVSGEDFRIIETVPGWSHDVTNIGEDDMIVMLWANEIFDRNNPDTFSYLLK</sequence>
<gene>
    <name evidence="3" type="ORF">WCT63_15985</name>
</gene>
<comment type="caution">
    <text evidence="3">The sequence shown here is derived from an EMBL/GenBank/DDBJ whole genome shotgun (WGS) entry which is preliminary data.</text>
</comment>
<dbReference type="PANTHER" id="PTHR43245">
    <property type="entry name" value="BIFUNCTIONAL POLYMYXIN RESISTANCE PROTEIN ARNA"/>
    <property type="match status" value="1"/>
</dbReference>
<name>A0ABU8K145_9GAMM</name>
<dbReference type="Gene3D" id="3.40.50.720">
    <property type="entry name" value="NAD(P)-binding Rossmann-like Domain"/>
    <property type="match status" value="1"/>
</dbReference>
<feature type="domain" description="Capsular polysaccharide assembling protein CapF C-terminal" evidence="2">
    <location>
        <begin position="254"/>
        <end position="363"/>
    </location>
</feature>
<dbReference type="RefSeq" id="WP_240820059.1">
    <property type="nucleotide sequence ID" value="NZ_JBBBOM010000022.1"/>
</dbReference>
<dbReference type="SUPFAM" id="SSF51735">
    <property type="entry name" value="NAD(P)-binding Rossmann-fold domains"/>
    <property type="match status" value="1"/>
</dbReference>
<organism evidence="3 4">
    <name type="scientific">Pectobacterium versatile</name>
    <dbReference type="NCBI Taxonomy" id="2488639"/>
    <lineage>
        <taxon>Bacteria</taxon>
        <taxon>Pseudomonadati</taxon>
        <taxon>Pseudomonadota</taxon>
        <taxon>Gammaproteobacteria</taxon>
        <taxon>Enterobacterales</taxon>
        <taxon>Pectobacteriaceae</taxon>
        <taxon>Pectobacterium</taxon>
    </lineage>
</organism>
<dbReference type="Pfam" id="PF01370">
    <property type="entry name" value="Epimerase"/>
    <property type="match status" value="1"/>
</dbReference>
<dbReference type="InterPro" id="IPR050177">
    <property type="entry name" value="Lipid_A_modif_metabolic_enz"/>
</dbReference>
<evidence type="ECO:0000259" key="1">
    <source>
        <dbReference type="Pfam" id="PF01370"/>
    </source>
</evidence>
<feature type="domain" description="NAD-dependent epimerase/dehydratase" evidence="1">
    <location>
        <begin position="3"/>
        <end position="186"/>
    </location>
</feature>
<dbReference type="InterPro" id="IPR036291">
    <property type="entry name" value="NAD(P)-bd_dom_sf"/>
</dbReference>
<dbReference type="NCBIfam" id="NF047837">
    <property type="entry name" value="UDPAcbARedWbcJ"/>
    <property type="match status" value="1"/>
</dbReference>
<accession>A0ABU8K145</accession>
<dbReference type="PANTHER" id="PTHR43245:SF55">
    <property type="entry name" value="NAD(P)-BINDING DOMAIN-CONTAINING PROTEIN"/>
    <property type="match status" value="1"/>
</dbReference>